<evidence type="ECO:0000313" key="6">
    <source>
        <dbReference type="EMBL" id="KAK9768705.1"/>
    </source>
</evidence>
<dbReference type="Gene3D" id="3.40.50.720">
    <property type="entry name" value="NAD(P)-binding Rossmann-like Domain"/>
    <property type="match status" value="1"/>
</dbReference>
<dbReference type="Proteomes" id="UP001479436">
    <property type="component" value="Unassembled WGS sequence"/>
</dbReference>
<dbReference type="InterPro" id="IPR020904">
    <property type="entry name" value="Sc_DH/Rdtase_CS"/>
</dbReference>
<dbReference type="Pfam" id="PF13561">
    <property type="entry name" value="adh_short_C2"/>
    <property type="match status" value="1"/>
</dbReference>
<evidence type="ECO:0000259" key="5">
    <source>
        <dbReference type="SMART" id="SM00822"/>
    </source>
</evidence>
<organism evidence="6 7">
    <name type="scientific">Basidiobolus ranarum</name>
    <dbReference type="NCBI Taxonomy" id="34480"/>
    <lineage>
        <taxon>Eukaryota</taxon>
        <taxon>Fungi</taxon>
        <taxon>Fungi incertae sedis</taxon>
        <taxon>Zoopagomycota</taxon>
        <taxon>Entomophthoromycotina</taxon>
        <taxon>Basidiobolomycetes</taxon>
        <taxon>Basidiobolales</taxon>
        <taxon>Basidiobolaceae</taxon>
        <taxon>Basidiobolus</taxon>
    </lineage>
</organism>
<gene>
    <name evidence="6" type="ORF">K7432_000458</name>
</gene>
<protein>
    <recommendedName>
        <fullName evidence="2">3-oxoacyl-[acyl-carrier-protein] reductase</fullName>
        <ecNumber evidence="2">1.1.1.100</ecNumber>
    </recommendedName>
</protein>
<accession>A0ABR2X4M2</accession>
<dbReference type="PANTHER" id="PTHR42879">
    <property type="entry name" value="3-OXOACYL-(ACYL-CARRIER-PROTEIN) REDUCTASE"/>
    <property type="match status" value="1"/>
</dbReference>
<evidence type="ECO:0000256" key="1">
    <source>
        <dbReference type="ARBA" id="ARBA00006484"/>
    </source>
</evidence>
<proteinExistence type="inferred from homology"/>
<dbReference type="InterPro" id="IPR057326">
    <property type="entry name" value="KR_dom"/>
</dbReference>
<evidence type="ECO:0000256" key="3">
    <source>
        <dbReference type="ARBA" id="ARBA00022857"/>
    </source>
</evidence>
<comment type="caution">
    <text evidence="6">The sequence shown here is derived from an EMBL/GenBank/DDBJ whole genome shotgun (WGS) entry which is preliminary data.</text>
</comment>
<evidence type="ECO:0000256" key="2">
    <source>
        <dbReference type="ARBA" id="ARBA00012948"/>
    </source>
</evidence>
<dbReference type="EC" id="1.1.1.100" evidence="2"/>
<dbReference type="PRINTS" id="PR00081">
    <property type="entry name" value="GDHRDH"/>
</dbReference>
<dbReference type="PANTHER" id="PTHR42879:SF2">
    <property type="entry name" value="3-OXOACYL-[ACYL-CARRIER-PROTEIN] REDUCTASE FABG"/>
    <property type="match status" value="1"/>
</dbReference>
<dbReference type="NCBIfam" id="NF009466">
    <property type="entry name" value="PRK12826.1-2"/>
    <property type="match status" value="1"/>
</dbReference>
<keyword evidence="3" id="KW-0521">NADP</keyword>
<name>A0ABR2X4M2_9FUNG</name>
<evidence type="ECO:0000313" key="7">
    <source>
        <dbReference type="Proteomes" id="UP001479436"/>
    </source>
</evidence>
<dbReference type="InterPro" id="IPR002347">
    <property type="entry name" value="SDR_fam"/>
</dbReference>
<comment type="similarity">
    <text evidence="1">Belongs to the short-chain dehydrogenases/reductases (SDR) family.</text>
</comment>
<dbReference type="EMBL" id="JASJQH010000008">
    <property type="protein sequence ID" value="KAK9768705.1"/>
    <property type="molecule type" value="Genomic_DNA"/>
</dbReference>
<dbReference type="SUPFAM" id="SSF51735">
    <property type="entry name" value="NAD(P)-binding Rossmann-fold domains"/>
    <property type="match status" value="1"/>
</dbReference>
<sequence length="246" mass="26110">MTVFKNGSVVVTGGTRGIGLSIAKSFASHGNQVFILSRNAESVKKVQQELRELTRSDEHVGLVCDVSQVEQVESVCKEISANGPVKCLINAAGISQDGLLARVRQSDINTVLNTNLVGAINMSKNLLKPMLKSKEGCIINLSSVVGLYGNTGQSVYSASKAGLIGFTKSLAKELGPKNIRVNAIAPGFINTDMTSDISEAKKLELIQNIALKRFGSPEEIADTAMFLAHAKYITGQTLVVDGGMSL</sequence>
<dbReference type="InterPro" id="IPR036291">
    <property type="entry name" value="NAD(P)-bd_dom_sf"/>
</dbReference>
<dbReference type="PROSITE" id="PS00061">
    <property type="entry name" value="ADH_SHORT"/>
    <property type="match status" value="1"/>
</dbReference>
<evidence type="ECO:0000256" key="4">
    <source>
        <dbReference type="ARBA" id="ARBA00048508"/>
    </source>
</evidence>
<dbReference type="InterPro" id="IPR050259">
    <property type="entry name" value="SDR"/>
</dbReference>
<reference evidence="6 7" key="1">
    <citation type="submission" date="2023-04" db="EMBL/GenBank/DDBJ databases">
        <title>Genome of Basidiobolus ranarum AG-B5.</title>
        <authorList>
            <person name="Stajich J.E."/>
            <person name="Carter-House D."/>
            <person name="Gryganskyi A."/>
        </authorList>
    </citation>
    <scope>NUCLEOTIDE SEQUENCE [LARGE SCALE GENOMIC DNA]</scope>
    <source>
        <strain evidence="6 7">AG-B5</strain>
    </source>
</reference>
<feature type="domain" description="Ketoreductase" evidence="5">
    <location>
        <begin position="7"/>
        <end position="187"/>
    </location>
</feature>
<dbReference type="PRINTS" id="PR00080">
    <property type="entry name" value="SDRFAMILY"/>
</dbReference>
<dbReference type="SMART" id="SM00822">
    <property type="entry name" value="PKS_KR"/>
    <property type="match status" value="1"/>
</dbReference>
<comment type="catalytic activity">
    <reaction evidence="4">
        <text>a (3R)-hydroxyacyl-[ACP] + NADP(+) = a 3-oxoacyl-[ACP] + NADPH + H(+)</text>
        <dbReference type="Rhea" id="RHEA:17397"/>
        <dbReference type="Rhea" id="RHEA-COMP:9916"/>
        <dbReference type="Rhea" id="RHEA-COMP:9945"/>
        <dbReference type="ChEBI" id="CHEBI:15378"/>
        <dbReference type="ChEBI" id="CHEBI:57783"/>
        <dbReference type="ChEBI" id="CHEBI:58349"/>
        <dbReference type="ChEBI" id="CHEBI:78776"/>
        <dbReference type="ChEBI" id="CHEBI:78827"/>
        <dbReference type="EC" id="1.1.1.100"/>
    </reaction>
</comment>
<keyword evidence="7" id="KW-1185">Reference proteome</keyword>